<sequence length="129" mass="13957">MTESDRPSGAALKTYNWRRPPTWVSLLLFPIAVLLAFAITEKRGIVLGVLAGVVYGSLAVAGLALDRVSAWSKAHPVLDSIIMPPLLFFALAYLTPLSLIICLAITAAAAVPWFVLSTLVRRRRSEPVS</sequence>
<feature type="transmembrane region" description="Helical" evidence="1">
    <location>
        <begin position="45"/>
        <end position="65"/>
    </location>
</feature>
<keyword evidence="1" id="KW-1133">Transmembrane helix</keyword>
<feature type="transmembrane region" description="Helical" evidence="1">
    <location>
        <begin position="85"/>
        <end position="116"/>
    </location>
</feature>
<dbReference type="RefSeq" id="WP_344934273.1">
    <property type="nucleotide sequence ID" value="NZ_BAAAZR010000001.1"/>
</dbReference>
<evidence type="ECO:0000256" key="1">
    <source>
        <dbReference type="SAM" id="Phobius"/>
    </source>
</evidence>
<dbReference type="EMBL" id="BAAAZR010000001">
    <property type="protein sequence ID" value="GAA3791402.1"/>
    <property type="molecule type" value="Genomic_DNA"/>
</dbReference>
<keyword evidence="1" id="KW-0812">Transmembrane</keyword>
<dbReference type="Proteomes" id="UP001500888">
    <property type="component" value="Unassembled WGS sequence"/>
</dbReference>
<accession>A0ABP7HG11</accession>
<feature type="transmembrane region" description="Helical" evidence="1">
    <location>
        <begin position="20"/>
        <end position="38"/>
    </location>
</feature>
<evidence type="ECO:0000313" key="3">
    <source>
        <dbReference type="Proteomes" id="UP001500888"/>
    </source>
</evidence>
<keyword evidence="1" id="KW-0472">Membrane</keyword>
<gene>
    <name evidence="2" type="ORF">GCM10022226_07990</name>
</gene>
<keyword evidence="3" id="KW-1185">Reference proteome</keyword>
<protein>
    <submittedName>
        <fullName evidence="2">Uncharacterized protein</fullName>
    </submittedName>
</protein>
<organism evidence="2 3">
    <name type="scientific">Sphaerisporangium flaviroseum</name>
    <dbReference type="NCBI Taxonomy" id="509199"/>
    <lineage>
        <taxon>Bacteria</taxon>
        <taxon>Bacillati</taxon>
        <taxon>Actinomycetota</taxon>
        <taxon>Actinomycetes</taxon>
        <taxon>Streptosporangiales</taxon>
        <taxon>Streptosporangiaceae</taxon>
        <taxon>Sphaerisporangium</taxon>
    </lineage>
</organism>
<name>A0ABP7HG11_9ACTN</name>
<proteinExistence type="predicted"/>
<comment type="caution">
    <text evidence="2">The sequence shown here is derived from an EMBL/GenBank/DDBJ whole genome shotgun (WGS) entry which is preliminary data.</text>
</comment>
<reference evidence="3" key="1">
    <citation type="journal article" date="2019" name="Int. J. Syst. Evol. Microbiol.">
        <title>The Global Catalogue of Microorganisms (GCM) 10K type strain sequencing project: providing services to taxonomists for standard genome sequencing and annotation.</title>
        <authorList>
            <consortium name="The Broad Institute Genomics Platform"/>
            <consortium name="The Broad Institute Genome Sequencing Center for Infectious Disease"/>
            <person name="Wu L."/>
            <person name="Ma J."/>
        </authorList>
    </citation>
    <scope>NUCLEOTIDE SEQUENCE [LARGE SCALE GENOMIC DNA]</scope>
    <source>
        <strain evidence="3">JCM 16908</strain>
    </source>
</reference>
<evidence type="ECO:0000313" key="2">
    <source>
        <dbReference type="EMBL" id="GAA3791402.1"/>
    </source>
</evidence>